<evidence type="ECO:0000313" key="8">
    <source>
        <dbReference type="Proteomes" id="UP001378188"/>
    </source>
</evidence>
<keyword evidence="3 6" id="KW-0812">Transmembrane</keyword>
<feature type="transmembrane region" description="Helical" evidence="6">
    <location>
        <begin position="179"/>
        <end position="200"/>
    </location>
</feature>
<feature type="transmembrane region" description="Helical" evidence="6">
    <location>
        <begin position="324"/>
        <end position="351"/>
    </location>
</feature>
<gene>
    <name evidence="7" type="ORF">V3328_00385</name>
</gene>
<evidence type="ECO:0000256" key="6">
    <source>
        <dbReference type="SAM" id="Phobius"/>
    </source>
</evidence>
<feature type="transmembrane region" description="Helical" evidence="6">
    <location>
        <begin position="521"/>
        <end position="540"/>
    </location>
</feature>
<evidence type="ECO:0008006" key="9">
    <source>
        <dbReference type="Google" id="ProtNLM"/>
    </source>
</evidence>
<feature type="transmembrane region" description="Helical" evidence="6">
    <location>
        <begin position="427"/>
        <end position="449"/>
    </location>
</feature>
<organism evidence="7 8">
    <name type="scientific">Microbaculum marinum</name>
    <dbReference type="NCBI Taxonomy" id="1764581"/>
    <lineage>
        <taxon>Bacteria</taxon>
        <taxon>Pseudomonadati</taxon>
        <taxon>Pseudomonadota</taxon>
        <taxon>Alphaproteobacteria</taxon>
        <taxon>Hyphomicrobiales</taxon>
        <taxon>Tepidamorphaceae</taxon>
        <taxon>Microbaculum</taxon>
    </lineage>
</organism>
<feature type="transmembrane region" description="Helical" evidence="6">
    <location>
        <begin position="284"/>
        <end position="304"/>
    </location>
</feature>
<evidence type="ECO:0000256" key="4">
    <source>
        <dbReference type="ARBA" id="ARBA00022989"/>
    </source>
</evidence>
<reference evidence="7 8" key="1">
    <citation type="submission" date="2024-02" db="EMBL/GenBank/DDBJ databases">
        <title>Genome analysis and characterization of Microbaculum marinisediminis sp. nov., isolated from marine sediment.</title>
        <authorList>
            <person name="Du Z.-J."/>
            <person name="Ye Y.-Q."/>
            <person name="Zhang Z.-R."/>
            <person name="Yuan S.-M."/>
            <person name="Zhang X.-Y."/>
        </authorList>
    </citation>
    <scope>NUCLEOTIDE SEQUENCE [LARGE SCALE GENOMIC DNA]</scope>
    <source>
        <strain evidence="7 8">SDUM1044001</strain>
    </source>
</reference>
<feature type="transmembrane region" description="Helical" evidence="6">
    <location>
        <begin position="153"/>
        <end position="172"/>
    </location>
</feature>
<dbReference type="Proteomes" id="UP001378188">
    <property type="component" value="Unassembled WGS sequence"/>
</dbReference>
<feature type="transmembrane region" description="Helical" evidence="6">
    <location>
        <begin position="43"/>
        <end position="65"/>
    </location>
</feature>
<accession>A0AAW9R9T2</accession>
<name>A0AAW9R9T2_9HYPH</name>
<dbReference type="AlphaFoldDB" id="A0AAW9R9T2"/>
<dbReference type="PROSITE" id="PS50283">
    <property type="entry name" value="NA_SOLUT_SYMP_3"/>
    <property type="match status" value="1"/>
</dbReference>
<feature type="transmembrane region" description="Helical" evidence="6">
    <location>
        <begin position="398"/>
        <end position="420"/>
    </location>
</feature>
<sequence length="623" mass="63986">MTTLLVVTFAVLAAYGVYIAALAARVAPGPAALVDGGADLPGWAAVFAAAGIAVAGPGLLAHLVLTARFGMSANHVAAGLVLAAITAVLLQKRLWLAARIAGLGSPGEALGRYYGSVTLRLVVLTVSALFALPFSATLLSQLGALIAEASADALPRAGVVWSVAFFLFLPAVIGGWRAIVLIVAAQSVLLAVLLVAGTGFSELALDGPGFLSAGIAVGEGLLGDGIPGVVQFSAGIGKDIAHGGIFTTVGIASTALSLVGIVLSPGFLYLAVTVRPGRSAGFAPVWLIAGLGAGILLFLTPFLAARMTEGIAPLIAVLSAVEPFAGLALVAALAIGLQVTALFFMTSGALLATREIVVPYVVPDLTPAGRRLAARIALAVTFALAAALATFAPVSSAVVASLALPMSVQLLPALLGLAFVRWISREAVLTGLIVGTLLVVFTEPFGLVLVEGLFGPLPWGRWPLTAHSAAWGLVFNAAAVLLVSIFTRQVRGRGQRDRLHDEFAARWKTDFGGPAARGAKWSLTLIWSFLALGPGAIVGNRFFSEPVFAGETAPIGLPSLWVWQLFFWLIGVALVWWIAYPSRLAVTSTAGLRTLAFDPDPVPPGRAGAPGWIAAGLARVTER</sequence>
<keyword evidence="5 6" id="KW-0472">Membrane</keyword>
<evidence type="ECO:0000256" key="3">
    <source>
        <dbReference type="ARBA" id="ARBA00022692"/>
    </source>
</evidence>
<proteinExistence type="inferred from homology"/>
<keyword evidence="8" id="KW-1185">Reference proteome</keyword>
<feature type="transmembrane region" description="Helical" evidence="6">
    <location>
        <begin position="469"/>
        <end position="487"/>
    </location>
</feature>
<comment type="caution">
    <text evidence="7">The sequence shown here is derived from an EMBL/GenBank/DDBJ whole genome shotgun (WGS) entry which is preliminary data.</text>
</comment>
<comment type="subcellular location">
    <subcellularLocation>
        <location evidence="1">Membrane</location>
        <topology evidence="1">Multi-pass membrane protein</topology>
    </subcellularLocation>
</comment>
<dbReference type="Gene3D" id="1.20.1730.10">
    <property type="entry name" value="Sodium/glucose cotransporter"/>
    <property type="match status" value="1"/>
</dbReference>
<evidence type="ECO:0000256" key="2">
    <source>
        <dbReference type="ARBA" id="ARBA00006434"/>
    </source>
</evidence>
<evidence type="ECO:0000313" key="7">
    <source>
        <dbReference type="EMBL" id="MEJ8569909.1"/>
    </source>
</evidence>
<keyword evidence="4 6" id="KW-1133">Transmembrane helix</keyword>
<feature type="transmembrane region" description="Helical" evidence="6">
    <location>
        <begin position="245"/>
        <end position="272"/>
    </location>
</feature>
<comment type="similarity">
    <text evidence="2">Belongs to the sodium:solute symporter (SSF) (TC 2.A.21) family.</text>
</comment>
<dbReference type="InterPro" id="IPR038377">
    <property type="entry name" value="Na/Glc_symporter_sf"/>
</dbReference>
<dbReference type="InterPro" id="IPR001734">
    <property type="entry name" value="Na/solute_symporter"/>
</dbReference>
<dbReference type="GO" id="GO:0022857">
    <property type="term" value="F:transmembrane transporter activity"/>
    <property type="evidence" value="ECO:0007669"/>
    <property type="project" value="InterPro"/>
</dbReference>
<dbReference type="EMBL" id="JAZHOF010000001">
    <property type="protein sequence ID" value="MEJ8569909.1"/>
    <property type="molecule type" value="Genomic_DNA"/>
</dbReference>
<feature type="transmembrane region" description="Helical" evidence="6">
    <location>
        <begin position="372"/>
        <end position="392"/>
    </location>
</feature>
<dbReference type="GO" id="GO:0016020">
    <property type="term" value="C:membrane"/>
    <property type="evidence" value="ECO:0007669"/>
    <property type="project" value="UniProtKB-SubCell"/>
</dbReference>
<evidence type="ECO:0000256" key="5">
    <source>
        <dbReference type="ARBA" id="ARBA00023136"/>
    </source>
</evidence>
<protein>
    <recommendedName>
        <fullName evidence="9">Sodium:solute symporter</fullName>
    </recommendedName>
</protein>
<feature type="transmembrane region" description="Helical" evidence="6">
    <location>
        <begin position="560"/>
        <end position="579"/>
    </location>
</feature>
<evidence type="ECO:0000256" key="1">
    <source>
        <dbReference type="ARBA" id="ARBA00004141"/>
    </source>
</evidence>
<dbReference type="RefSeq" id="WP_340327652.1">
    <property type="nucleotide sequence ID" value="NZ_JAZHOF010000001.1"/>
</dbReference>
<feature type="transmembrane region" description="Helical" evidence="6">
    <location>
        <begin position="121"/>
        <end position="147"/>
    </location>
</feature>